<dbReference type="Gene3D" id="3.40.50.720">
    <property type="entry name" value="NAD(P)-binding Rossmann-like Domain"/>
    <property type="match status" value="1"/>
</dbReference>
<dbReference type="SUPFAM" id="SSF51735">
    <property type="entry name" value="NAD(P)-binding Rossmann-fold domains"/>
    <property type="match status" value="1"/>
</dbReference>
<reference evidence="3" key="1">
    <citation type="submission" date="2019-08" db="EMBL/GenBank/DDBJ databases">
        <authorList>
            <person name="Kucharzyk K."/>
            <person name="Murdoch R.W."/>
            <person name="Higgins S."/>
            <person name="Loffler F."/>
        </authorList>
    </citation>
    <scope>NUCLEOTIDE SEQUENCE</scope>
</reference>
<proteinExistence type="inferred from homology"/>
<sequence length="336" mass="37498">MKSFENKIILITGATGLIGYSLVEHLLNHCATRVIVTGRNQEKLESTFSNFLNNRNLVLLELDAAQEIPSYIGDIDYIFHAAGPMERDIILHSPVNIIKPNIFGIFNCLEFLKNQTKNTGKKGRLVVFSSVTVYYNPTNEDLIVSEDNTNCGDFLDSPTISYSESKRMSEVIAKAYKKQFDIDIVIARLGTVYGESKNIPETAFYEFIKKAFAGQDIVLNNSGFNRRDNIYVKDAINGLVTLSFYGQSGESYNISSGGEKGNFAGIDEIANYIAEAVSSLTGNKKIQVIYSAKPIRIPGIVLNNNKLKKLGWRLETSLEEGIIKTLRSYECLKKNN</sequence>
<evidence type="ECO:0000313" key="3">
    <source>
        <dbReference type="EMBL" id="MPL93527.1"/>
    </source>
</evidence>
<dbReference type="InterPro" id="IPR001509">
    <property type="entry name" value="Epimerase_deHydtase"/>
</dbReference>
<dbReference type="AlphaFoldDB" id="A0A644VQG4"/>
<dbReference type="EC" id="4.2.1.46" evidence="3"/>
<comment type="caution">
    <text evidence="3">The sequence shown here is derived from an EMBL/GenBank/DDBJ whole genome shotgun (WGS) entry which is preliminary data.</text>
</comment>
<feature type="domain" description="NAD-dependent epimerase/dehydratase" evidence="2">
    <location>
        <begin position="9"/>
        <end position="254"/>
    </location>
</feature>
<protein>
    <submittedName>
        <fullName evidence="3">dTDP-glucose 4,6-dehydratase</fullName>
        <ecNumber evidence="3">4.2.1.46</ecNumber>
    </submittedName>
</protein>
<keyword evidence="3" id="KW-0456">Lyase</keyword>
<name>A0A644VQG4_9ZZZZ</name>
<accession>A0A644VQG4</accession>
<comment type="similarity">
    <text evidence="1">Belongs to the NAD(P)-dependent epimerase/dehydratase family.</text>
</comment>
<dbReference type="Pfam" id="PF01370">
    <property type="entry name" value="Epimerase"/>
    <property type="match status" value="1"/>
</dbReference>
<gene>
    <name evidence="3" type="primary">rfbB_9</name>
    <name evidence="3" type="ORF">SDC9_39659</name>
</gene>
<dbReference type="PANTHER" id="PTHR43000">
    <property type="entry name" value="DTDP-D-GLUCOSE 4,6-DEHYDRATASE-RELATED"/>
    <property type="match status" value="1"/>
</dbReference>
<dbReference type="EMBL" id="VSSQ01000394">
    <property type="protein sequence ID" value="MPL93527.1"/>
    <property type="molecule type" value="Genomic_DNA"/>
</dbReference>
<organism evidence="3">
    <name type="scientific">bioreactor metagenome</name>
    <dbReference type="NCBI Taxonomy" id="1076179"/>
    <lineage>
        <taxon>unclassified sequences</taxon>
        <taxon>metagenomes</taxon>
        <taxon>ecological metagenomes</taxon>
    </lineage>
</organism>
<evidence type="ECO:0000256" key="1">
    <source>
        <dbReference type="ARBA" id="ARBA00007637"/>
    </source>
</evidence>
<dbReference type="InterPro" id="IPR036291">
    <property type="entry name" value="NAD(P)-bd_dom_sf"/>
</dbReference>
<dbReference type="GO" id="GO:0008460">
    <property type="term" value="F:dTDP-glucose 4,6-dehydratase activity"/>
    <property type="evidence" value="ECO:0007669"/>
    <property type="project" value="UniProtKB-EC"/>
</dbReference>
<evidence type="ECO:0000259" key="2">
    <source>
        <dbReference type="Pfam" id="PF01370"/>
    </source>
</evidence>